<evidence type="ECO:0000256" key="6">
    <source>
        <dbReference type="RuleBase" id="RU003732"/>
    </source>
</evidence>
<dbReference type="PROSITE" id="PS50267">
    <property type="entry name" value="NA_NEUROTRAN_SYMP_3"/>
    <property type="match status" value="1"/>
</dbReference>
<feature type="transmembrane region" description="Helical" evidence="7">
    <location>
        <begin position="54"/>
        <end position="78"/>
    </location>
</feature>
<feature type="transmembrane region" description="Helical" evidence="7">
    <location>
        <begin position="398"/>
        <end position="415"/>
    </location>
</feature>
<dbReference type="Proteomes" id="UP000285310">
    <property type="component" value="Unassembled WGS sequence"/>
</dbReference>
<dbReference type="PROSITE" id="PS00610">
    <property type="entry name" value="NA_NEUROTRAN_SYMP_1"/>
    <property type="match status" value="1"/>
</dbReference>
<keyword evidence="4 7" id="KW-1133">Transmembrane helix</keyword>
<dbReference type="EMBL" id="AYKG01000045">
    <property type="protein sequence ID" value="ROO25642.1"/>
    <property type="molecule type" value="Genomic_DNA"/>
</dbReference>
<feature type="transmembrane region" description="Helical" evidence="7">
    <location>
        <begin position="357"/>
        <end position="378"/>
    </location>
</feature>
<comment type="caution">
    <text evidence="8">The sequence shown here is derived from an EMBL/GenBank/DDBJ whole genome shotgun (WGS) entry which is preliminary data.</text>
</comment>
<dbReference type="InterPro" id="IPR047218">
    <property type="entry name" value="YocR/YhdH-like"/>
</dbReference>
<feature type="transmembrane region" description="Helical" evidence="7">
    <location>
        <begin position="228"/>
        <end position="252"/>
    </location>
</feature>
<sequence length="459" mass="47664">MTLQTKHDKDDGLMTQQRGQWGTRLGFIMAAAGSAVGLGNIWKFPYMTGENGGGAFLVIYMVCIVVFGFSLVMAELVLGRMAQKTPVAAFREIAGRRWSPVGGLAVLTAFVIDSFYVVVAGWTLAYIGFEASGALATTNSETLSATFNDLIGSPIQPILYAGAFTIACAAVVIGGVGSGIERASKLLMPVLFVLLVALVVRAVTLPGAAEGLEFFFVPDFSKVTGETLTAAIGQAFFSLSLGMAAMVTYGSYIPRERNLPADAFAVVSLDTLIAVLAGCMVLPAMFAAGLSPGDGGAGATFLVLPAVFDAMPGGALFGVAFFSLLAVAALTSAVSLLEAVVCYLFDEYGLSRAKATIGSSVALFLLAIPSSLSFGLLAGAKLFGMSFFDLLDYVTSSIALPLGGLLTALCMGWVVGPRAAQALSPAGRSAPRWAAFWLFVLRFVAPLGIGWILVQGLIG</sequence>
<dbReference type="InParanoid" id="A0A423PJG6"/>
<comment type="similarity">
    <text evidence="6">Belongs to the sodium:neurotransmitter symporter (SNF) (TC 2.A.22) family.</text>
</comment>
<comment type="subcellular location">
    <subcellularLocation>
        <location evidence="1">Membrane</location>
        <topology evidence="1">Multi-pass membrane protein</topology>
    </subcellularLocation>
</comment>
<feature type="transmembrane region" description="Helical" evidence="7">
    <location>
        <begin position="98"/>
        <end position="119"/>
    </location>
</feature>
<name>A0A423PJG6_9GAMM</name>
<dbReference type="AlphaFoldDB" id="A0A423PJG6"/>
<dbReference type="GO" id="GO:0016020">
    <property type="term" value="C:membrane"/>
    <property type="evidence" value="ECO:0007669"/>
    <property type="project" value="UniProtKB-SubCell"/>
</dbReference>
<evidence type="ECO:0000313" key="9">
    <source>
        <dbReference type="Proteomes" id="UP000285310"/>
    </source>
</evidence>
<evidence type="ECO:0000256" key="5">
    <source>
        <dbReference type="ARBA" id="ARBA00023136"/>
    </source>
</evidence>
<organism evidence="8 9">
    <name type="scientific">Salinisphaera japonica YTM-1</name>
    <dbReference type="NCBI Taxonomy" id="1209778"/>
    <lineage>
        <taxon>Bacteria</taxon>
        <taxon>Pseudomonadati</taxon>
        <taxon>Pseudomonadota</taxon>
        <taxon>Gammaproteobacteria</taxon>
        <taxon>Salinisphaerales</taxon>
        <taxon>Salinisphaeraceae</taxon>
        <taxon>Salinisphaera</taxon>
    </lineage>
</organism>
<dbReference type="CDD" id="cd10336">
    <property type="entry name" value="SLC6sbd_Tyt1-Like"/>
    <property type="match status" value="1"/>
</dbReference>
<dbReference type="InterPro" id="IPR000175">
    <property type="entry name" value="Na/ntran_symport"/>
</dbReference>
<evidence type="ECO:0000256" key="3">
    <source>
        <dbReference type="ARBA" id="ARBA00022692"/>
    </source>
</evidence>
<keyword evidence="9" id="KW-1185">Reference proteome</keyword>
<dbReference type="Pfam" id="PF00209">
    <property type="entry name" value="SNF"/>
    <property type="match status" value="2"/>
</dbReference>
<dbReference type="SUPFAM" id="SSF161070">
    <property type="entry name" value="SNF-like"/>
    <property type="match status" value="1"/>
</dbReference>
<evidence type="ECO:0000256" key="1">
    <source>
        <dbReference type="ARBA" id="ARBA00004141"/>
    </source>
</evidence>
<dbReference type="PANTHER" id="PTHR42948">
    <property type="entry name" value="TRANSPORTER"/>
    <property type="match status" value="1"/>
</dbReference>
<gene>
    <name evidence="8" type="ORF">SAJA_12915</name>
</gene>
<dbReference type="RefSeq" id="WP_245963319.1">
    <property type="nucleotide sequence ID" value="NZ_AYKG01000045.1"/>
</dbReference>
<feature type="transmembrane region" description="Helical" evidence="7">
    <location>
        <begin position="315"/>
        <end position="345"/>
    </location>
</feature>
<dbReference type="PRINTS" id="PR00176">
    <property type="entry name" value="NANEUSMPORT"/>
</dbReference>
<evidence type="ECO:0000313" key="8">
    <source>
        <dbReference type="EMBL" id="ROO25642.1"/>
    </source>
</evidence>
<keyword evidence="2 6" id="KW-0813">Transport</keyword>
<keyword evidence="6" id="KW-0769">Symport</keyword>
<dbReference type="InterPro" id="IPR037272">
    <property type="entry name" value="SNS_sf"/>
</dbReference>
<keyword evidence="5 7" id="KW-0472">Membrane</keyword>
<feature type="transmembrane region" description="Helical" evidence="7">
    <location>
        <begin position="186"/>
        <end position="208"/>
    </location>
</feature>
<dbReference type="GO" id="GO:0015293">
    <property type="term" value="F:symporter activity"/>
    <property type="evidence" value="ECO:0007669"/>
    <property type="project" value="UniProtKB-KW"/>
</dbReference>
<feature type="transmembrane region" description="Helical" evidence="7">
    <location>
        <begin position="158"/>
        <end position="179"/>
    </location>
</feature>
<dbReference type="NCBIfam" id="NF037979">
    <property type="entry name" value="Na_transp"/>
    <property type="match status" value="1"/>
</dbReference>
<evidence type="ECO:0000256" key="2">
    <source>
        <dbReference type="ARBA" id="ARBA00022448"/>
    </source>
</evidence>
<protein>
    <recommendedName>
        <fullName evidence="6">Transporter</fullName>
    </recommendedName>
</protein>
<evidence type="ECO:0000256" key="7">
    <source>
        <dbReference type="SAM" id="Phobius"/>
    </source>
</evidence>
<feature type="transmembrane region" description="Helical" evidence="7">
    <location>
        <begin position="21"/>
        <end position="42"/>
    </location>
</feature>
<proteinExistence type="inferred from homology"/>
<reference evidence="8 9" key="1">
    <citation type="submission" date="2013-10" db="EMBL/GenBank/DDBJ databases">
        <title>Salinisphaera japonica YTM-1 Genome Sequencing.</title>
        <authorList>
            <person name="Lai Q."/>
            <person name="Li C."/>
            <person name="Shao Z."/>
        </authorList>
    </citation>
    <scope>NUCLEOTIDE SEQUENCE [LARGE SCALE GENOMIC DNA]</scope>
    <source>
        <strain evidence="8 9">YTM-1</strain>
    </source>
</reference>
<dbReference type="PANTHER" id="PTHR42948:SF1">
    <property type="entry name" value="TRANSPORTER"/>
    <property type="match status" value="1"/>
</dbReference>
<feature type="transmembrane region" description="Helical" evidence="7">
    <location>
        <begin position="264"/>
        <end position="286"/>
    </location>
</feature>
<feature type="transmembrane region" description="Helical" evidence="7">
    <location>
        <begin position="436"/>
        <end position="458"/>
    </location>
</feature>
<accession>A0A423PJG6</accession>
<keyword evidence="3 6" id="KW-0812">Transmembrane</keyword>
<evidence type="ECO:0000256" key="4">
    <source>
        <dbReference type="ARBA" id="ARBA00022989"/>
    </source>
</evidence>